<evidence type="ECO:0000313" key="1">
    <source>
        <dbReference type="EMBL" id="MCW4627812.1"/>
    </source>
</evidence>
<organism evidence="1 2">
    <name type="scientific">Marinomonas rhodophyticola</name>
    <dbReference type="NCBI Taxonomy" id="2992803"/>
    <lineage>
        <taxon>Bacteria</taxon>
        <taxon>Pseudomonadati</taxon>
        <taxon>Pseudomonadota</taxon>
        <taxon>Gammaproteobacteria</taxon>
        <taxon>Oceanospirillales</taxon>
        <taxon>Oceanospirillaceae</taxon>
        <taxon>Marinomonas</taxon>
    </lineage>
</organism>
<dbReference type="Proteomes" id="UP001431181">
    <property type="component" value="Unassembled WGS sequence"/>
</dbReference>
<dbReference type="RefSeq" id="WP_265216913.1">
    <property type="nucleotide sequence ID" value="NZ_JAPEUL010000004.1"/>
</dbReference>
<keyword evidence="2" id="KW-1185">Reference proteome</keyword>
<gene>
    <name evidence="1" type="ORF">ONZ52_01745</name>
</gene>
<comment type="caution">
    <text evidence="1">The sequence shown here is derived from an EMBL/GenBank/DDBJ whole genome shotgun (WGS) entry which is preliminary data.</text>
</comment>
<sequence length="62" mass="6556">MNGFVVVVYFIDDGDVTDLNAVVDVLVTDFFFVAADVVNGFWNDAGGGLAFDRGCCWCGGLG</sequence>
<protein>
    <submittedName>
        <fullName evidence="1">Uncharacterized protein</fullName>
    </submittedName>
</protein>
<name>A0ABT3KCH0_9GAMM</name>
<reference evidence="1" key="1">
    <citation type="submission" date="2022-11" db="EMBL/GenBank/DDBJ databases">
        <title>Marinomonas sp. nov., isolated from marine algae.</title>
        <authorList>
            <person name="Choi D.G."/>
            <person name="Kim J.M."/>
            <person name="Lee J.K."/>
            <person name="Baek J.H."/>
            <person name="Jeon C.O."/>
        </authorList>
    </citation>
    <scope>NUCLEOTIDE SEQUENCE</scope>
    <source>
        <strain evidence="1">KJ51-3</strain>
    </source>
</reference>
<proteinExistence type="predicted"/>
<dbReference type="EMBL" id="JAPEUL010000004">
    <property type="protein sequence ID" value="MCW4627812.1"/>
    <property type="molecule type" value="Genomic_DNA"/>
</dbReference>
<accession>A0ABT3KCH0</accession>
<evidence type="ECO:0000313" key="2">
    <source>
        <dbReference type="Proteomes" id="UP001431181"/>
    </source>
</evidence>